<evidence type="ECO:0000313" key="3">
    <source>
        <dbReference type="Proteomes" id="UP000777438"/>
    </source>
</evidence>
<keyword evidence="1" id="KW-0472">Membrane</keyword>
<dbReference type="Proteomes" id="UP000777438">
    <property type="component" value="Unassembled WGS sequence"/>
</dbReference>
<organism evidence="2 3">
    <name type="scientific">Thelonectria olida</name>
    <dbReference type="NCBI Taxonomy" id="1576542"/>
    <lineage>
        <taxon>Eukaryota</taxon>
        <taxon>Fungi</taxon>
        <taxon>Dikarya</taxon>
        <taxon>Ascomycota</taxon>
        <taxon>Pezizomycotina</taxon>
        <taxon>Sordariomycetes</taxon>
        <taxon>Hypocreomycetidae</taxon>
        <taxon>Hypocreales</taxon>
        <taxon>Nectriaceae</taxon>
        <taxon>Thelonectria</taxon>
    </lineage>
</organism>
<dbReference type="OrthoDB" id="20198at2759"/>
<gene>
    <name evidence="2" type="ORF">B0T10DRAFT_460052</name>
</gene>
<evidence type="ECO:0000313" key="2">
    <source>
        <dbReference type="EMBL" id="KAH6889388.1"/>
    </source>
</evidence>
<accession>A0A9P9AP89</accession>
<name>A0A9P9AP89_9HYPO</name>
<keyword evidence="3" id="KW-1185">Reference proteome</keyword>
<protein>
    <recommendedName>
        <fullName evidence="4">Mitochondrial outer membrane protein OM14 C-terminal domain-containing protein</fullName>
    </recommendedName>
</protein>
<dbReference type="EMBL" id="JAGPYM010000011">
    <property type="protein sequence ID" value="KAH6889388.1"/>
    <property type="molecule type" value="Genomic_DNA"/>
</dbReference>
<proteinExistence type="predicted"/>
<evidence type="ECO:0000256" key="1">
    <source>
        <dbReference type="SAM" id="Phobius"/>
    </source>
</evidence>
<sequence length="265" mass="28575">MDDSQSHHLTLHHTTFLSRHFYPQSLSSLQPSELLHPQTPLQPENLRILGLCSSPPELHKHSHLPPYVTRITSSVSPSSLPHTAIDPIRTDNSFPVSYAEAAASGPKQTPEEAAAPQPVEIVNNESLSTASLVDVDMPSVHTVPSDFLEQEVQTETQADRIAREDAAKERAKAAKDKAAAKAKKTDSWLTEYFSELSDNASTAVVATNAAAIVGVSGFLGYKAWGLYEKGRLSWQAVGLGVGILAGVAAVEGVIGRYLYKAKKDN</sequence>
<comment type="caution">
    <text evidence="2">The sequence shown here is derived from an EMBL/GenBank/DDBJ whole genome shotgun (WGS) entry which is preliminary data.</text>
</comment>
<dbReference type="PANTHER" id="PTHR38402:SF1">
    <property type="entry name" value="MITOCHONDRIAL OUTER MEMBRANE PROTEIN OM14"/>
    <property type="match status" value="1"/>
</dbReference>
<evidence type="ECO:0008006" key="4">
    <source>
        <dbReference type="Google" id="ProtNLM"/>
    </source>
</evidence>
<dbReference type="GO" id="GO:0005741">
    <property type="term" value="C:mitochondrial outer membrane"/>
    <property type="evidence" value="ECO:0007669"/>
    <property type="project" value="InterPro"/>
</dbReference>
<keyword evidence="1" id="KW-0812">Transmembrane</keyword>
<dbReference type="InterPro" id="IPR039454">
    <property type="entry name" value="OM14"/>
</dbReference>
<dbReference type="PANTHER" id="PTHR38402">
    <property type="entry name" value="MITOCHONDRIAL OUTER MEMBRANE PROTEIN OM14"/>
    <property type="match status" value="1"/>
</dbReference>
<reference evidence="2 3" key="1">
    <citation type="journal article" date="2021" name="Nat. Commun.">
        <title>Genetic determinants of endophytism in the Arabidopsis root mycobiome.</title>
        <authorList>
            <person name="Mesny F."/>
            <person name="Miyauchi S."/>
            <person name="Thiergart T."/>
            <person name="Pickel B."/>
            <person name="Atanasova L."/>
            <person name="Karlsson M."/>
            <person name="Huettel B."/>
            <person name="Barry K.W."/>
            <person name="Haridas S."/>
            <person name="Chen C."/>
            <person name="Bauer D."/>
            <person name="Andreopoulos W."/>
            <person name="Pangilinan J."/>
            <person name="LaButti K."/>
            <person name="Riley R."/>
            <person name="Lipzen A."/>
            <person name="Clum A."/>
            <person name="Drula E."/>
            <person name="Henrissat B."/>
            <person name="Kohler A."/>
            <person name="Grigoriev I.V."/>
            <person name="Martin F.M."/>
            <person name="Hacquard S."/>
        </authorList>
    </citation>
    <scope>NUCLEOTIDE SEQUENCE [LARGE SCALE GENOMIC DNA]</scope>
    <source>
        <strain evidence="2 3">MPI-CAGE-CH-0241</strain>
    </source>
</reference>
<dbReference type="GO" id="GO:1990593">
    <property type="term" value="F:nascent polypeptide-associated complex binding"/>
    <property type="evidence" value="ECO:0007669"/>
    <property type="project" value="InterPro"/>
</dbReference>
<feature type="transmembrane region" description="Helical" evidence="1">
    <location>
        <begin position="236"/>
        <end position="259"/>
    </location>
</feature>
<dbReference type="AlphaFoldDB" id="A0A9P9AP89"/>
<dbReference type="GO" id="GO:0006626">
    <property type="term" value="P:protein targeting to mitochondrion"/>
    <property type="evidence" value="ECO:0007669"/>
    <property type="project" value="TreeGrafter"/>
</dbReference>
<feature type="transmembrane region" description="Helical" evidence="1">
    <location>
        <begin position="203"/>
        <end position="224"/>
    </location>
</feature>
<keyword evidence="1" id="KW-1133">Transmembrane helix</keyword>